<reference evidence="2 3" key="1">
    <citation type="submission" date="2020-08" db="EMBL/GenBank/DDBJ databases">
        <title>Functional genomics of gut bacteria from endangered species of beetles.</title>
        <authorList>
            <person name="Carlos-Shanley C."/>
        </authorList>
    </citation>
    <scope>NUCLEOTIDE SEQUENCE [LARGE SCALE GENOMIC DNA]</scope>
    <source>
        <strain evidence="2 3">S00136</strain>
    </source>
</reference>
<accession>A0A841NFJ9</accession>
<gene>
    <name evidence="2" type="ORF">HNP36_001142</name>
</gene>
<dbReference type="EMBL" id="JACHLC010000001">
    <property type="protein sequence ID" value="MBB6370089.1"/>
    <property type="molecule type" value="Genomic_DNA"/>
</dbReference>
<evidence type="ECO:0000313" key="2">
    <source>
        <dbReference type="EMBL" id="MBB6370089.1"/>
    </source>
</evidence>
<keyword evidence="3" id="KW-1185">Reference proteome</keyword>
<protein>
    <submittedName>
        <fullName evidence="2">Uncharacterized protein</fullName>
    </submittedName>
</protein>
<dbReference type="Proteomes" id="UP000589738">
    <property type="component" value="Unassembled WGS sequence"/>
</dbReference>
<evidence type="ECO:0000313" key="3">
    <source>
        <dbReference type="Proteomes" id="UP000589738"/>
    </source>
</evidence>
<evidence type="ECO:0000256" key="1">
    <source>
        <dbReference type="SAM" id="MobiDB-lite"/>
    </source>
</evidence>
<name>A0A841NFJ9_9FLAO</name>
<dbReference type="AlphaFoldDB" id="A0A841NFJ9"/>
<feature type="compositionally biased region" description="Basic and acidic residues" evidence="1">
    <location>
        <begin position="122"/>
        <end position="133"/>
    </location>
</feature>
<feature type="region of interest" description="Disordered" evidence="1">
    <location>
        <begin position="101"/>
        <end position="137"/>
    </location>
</feature>
<proteinExistence type="predicted"/>
<organism evidence="2 3">
    <name type="scientific">Chryseobacterium shigense</name>
    <dbReference type="NCBI Taxonomy" id="297244"/>
    <lineage>
        <taxon>Bacteria</taxon>
        <taxon>Pseudomonadati</taxon>
        <taxon>Bacteroidota</taxon>
        <taxon>Flavobacteriia</taxon>
        <taxon>Flavobacteriales</taxon>
        <taxon>Weeksellaceae</taxon>
        <taxon>Chryseobacterium group</taxon>
        <taxon>Chryseobacterium</taxon>
    </lineage>
</organism>
<sequence>MNESGLIMQFWEYNEKEPLGAVAVALYFFLVEIWKKNEKNDFNLSDTEICEGLKITRPTIIALRQKLVTLGMIQYQSKNGLPGHYKILLEYSPALSVFAKPETDKGDSTTKSSQKIISKKNKTTEKSSQKIEAPKNQNLSADNQLEIPAKTLIQVSGNIPLLEEFTQYAKTLDNYVPELDILIKEKYDSWLGNEWKNGYDKPITNWKSSIKNAMPFLQSELQSSSAAFQKISLPTIKRPKSNFD</sequence>
<comment type="caution">
    <text evidence="2">The sequence shown here is derived from an EMBL/GenBank/DDBJ whole genome shotgun (WGS) entry which is preliminary data.</text>
</comment>